<keyword evidence="3" id="KW-1185">Reference proteome</keyword>
<dbReference type="AlphaFoldDB" id="Q8VIY5"/>
<gene>
    <name evidence="2" type="ordered locus">MT3626</name>
</gene>
<protein>
    <submittedName>
        <fullName evidence="2">Uncharacterized protein</fullName>
    </submittedName>
</protein>
<reference evidence="2 3" key="1">
    <citation type="journal article" date="2002" name="J. Bacteriol.">
        <title>Whole-genome comparison of Mycobacterium tuberculosis clinical and laboratory strains.</title>
        <authorList>
            <person name="Fleischmann R.D."/>
            <person name="Alland D."/>
            <person name="Eisen J.A."/>
            <person name="Carpenter L."/>
            <person name="White O."/>
            <person name="Peterson J."/>
            <person name="DeBoy R."/>
            <person name="Dodson R."/>
            <person name="Gwinn M."/>
            <person name="Haft D."/>
            <person name="Hickey E."/>
            <person name="Kolonay J.F."/>
            <person name="Nelson W.C."/>
            <person name="Umayam L.A."/>
            <person name="Ermolaeva M."/>
            <person name="Salzberg S.L."/>
            <person name="Delcher A."/>
            <person name="Utterback T."/>
            <person name="Weidman J."/>
            <person name="Khouri H."/>
            <person name="Gill J."/>
            <person name="Mikula A."/>
            <person name="Bishai W."/>
            <person name="Jacobs Jr W.R.Jr."/>
            <person name="Venter J.C."/>
            <person name="Fraser C.M."/>
        </authorList>
    </citation>
    <scope>NUCLEOTIDE SEQUENCE [LARGE SCALE GENOMIC DNA]</scope>
    <source>
        <strain evidence="3">CDC 1551 / Oshkosh</strain>
    </source>
</reference>
<dbReference type="HOGENOM" id="CLU_699847_0_0_11"/>
<dbReference type="KEGG" id="mtc:MT3626"/>
<dbReference type="Proteomes" id="UP000001020">
    <property type="component" value="Chromosome"/>
</dbReference>
<name>Q8VIY5_MYCTO</name>
<organism evidence="2 3">
    <name type="scientific">Mycobacterium tuberculosis (strain CDC 1551 / Oshkosh)</name>
    <dbReference type="NCBI Taxonomy" id="83331"/>
    <lineage>
        <taxon>Bacteria</taxon>
        <taxon>Bacillati</taxon>
        <taxon>Actinomycetota</taxon>
        <taxon>Actinomycetes</taxon>
        <taxon>Mycobacteriales</taxon>
        <taxon>Mycobacteriaceae</taxon>
        <taxon>Mycobacterium</taxon>
        <taxon>Mycobacterium tuberculosis complex</taxon>
    </lineage>
</organism>
<dbReference type="EMBL" id="AE000516">
    <property type="protein sequence ID" value="AAK47987.1"/>
    <property type="molecule type" value="Genomic_DNA"/>
</dbReference>
<accession>Q8VIY5</accession>
<evidence type="ECO:0000256" key="1">
    <source>
        <dbReference type="SAM" id="MobiDB-lite"/>
    </source>
</evidence>
<sequence>MLLGGHVVGNFSRFQVLLYLGIPELVGALGVDLDLEALHHLWFYVGYVDIKLFIPAAQLIHGAVLFNQQRVVDAGLVLPDLDILQEALADALGEHPRQLVGHLFAHTLGLFDDDAPLQDERVLGHRVVAVDQDRLGLVVAVAVVQPVDHERRPEVRRLRIQMRLTVRRPQIVDIGPAHVVQILRGDVALEDVLEVRRQTEVDVEEVRHIGDVVDDVAAVGPFDEDAVPPPVGPLVAGRLGNLGDPDRGVGWIALMVVPDKQQPAAHIGRPRPSARHSGCAPGIRHQFAAAVATPAPVVERASDLVAFDGALGQVAAHVPAVAVEDFQVPVGISEHNQLGAERLYPVWLPFQIVLRDAQAMPATRIPGRQGAGIDLPNTDPTRVGTHLSPPDRYR</sequence>
<evidence type="ECO:0000313" key="2">
    <source>
        <dbReference type="EMBL" id="AAK47987.1"/>
    </source>
</evidence>
<proteinExistence type="predicted"/>
<feature type="region of interest" description="Disordered" evidence="1">
    <location>
        <begin position="365"/>
        <end position="394"/>
    </location>
</feature>
<evidence type="ECO:0000313" key="3">
    <source>
        <dbReference type="Proteomes" id="UP000001020"/>
    </source>
</evidence>